<gene>
    <name evidence="1" type="ORF">SB78_05110</name>
</gene>
<comment type="caution">
    <text evidence="1">The sequence shown here is derived from an EMBL/GenBank/DDBJ whole genome shotgun (WGS) entry which is preliminary data.</text>
</comment>
<evidence type="ECO:0000313" key="2">
    <source>
        <dbReference type="Proteomes" id="UP000031952"/>
    </source>
</evidence>
<evidence type="ECO:0000313" key="1">
    <source>
        <dbReference type="EMBL" id="KIJ88534.1"/>
    </source>
</evidence>
<keyword evidence="2" id="KW-1185">Reference proteome</keyword>
<reference evidence="1 2" key="1">
    <citation type="submission" date="2014-12" db="EMBL/GenBank/DDBJ databases">
        <title>Whole genome sequence of Candidatus Rickettsia asemboensis strain NMRCii isolated from cat fleas in west Kenya.</title>
        <authorList>
            <person name="Jima D."/>
            <person name="Luce-Fedrow A."/>
            <person name="Yang Y."/>
            <person name="Maina A.N."/>
            <person name="Snesrud E.C."/>
            <person name="Jarman R.G."/>
            <person name="Richards A.L."/>
            <person name="Hang J."/>
        </authorList>
    </citation>
    <scope>NUCLEOTIDE SEQUENCE [LARGE SCALE GENOMIC DNA]</scope>
    <source>
        <strain evidence="1 2">NMRCii</strain>
    </source>
</reference>
<protein>
    <submittedName>
        <fullName evidence="1">Uncharacterized protein</fullName>
    </submittedName>
</protein>
<dbReference type="Proteomes" id="UP000031952">
    <property type="component" value="Unassembled WGS sequence"/>
</dbReference>
<organism evidence="1 2">
    <name type="scientific">Rickettsia asembonensis</name>
    <dbReference type="NCBI Taxonomy" id="1068590"/>
    <lineage>
        <taxon>Bacteria</taxon>
        <taxon>Pseudomonadati</taxon>
        <taxon>Pseudomonadota</taxon>
        <taxon>Alphaproteobacteria</taxon>
        <taxon>Rickettsiales</taxon>
        <taxon>Rickettsiaceae</taxon>
        <taxon>Rickettsieae</taxon>
        <taxon>Rickettsia</taxon>
        <taxon>spotted fever group</taxon>
    </lineage>
</organism>
<accession>A0A0C2QXI4</accession>
<dbReference type="EMBL" id="JWSW01000045">
    <property type="protein sequence ID" value="KIJ88534.1"/>
    <property type="molecule type" value="Genomic_DNA"/>
</dbReference>
<dbReference type="InterPro" id="IPR036388">
    <property type="entry name" value="WH-like_DNA-bd_sf"/>
</dbReference>
<proteinExistence type="predicted"/>
<sequence length="103" mass="12077">MYIDKKELISDIGCKDVRDFLRIYMNTFFTLKNLESSLCGDSLYYKKSLRLSKNKAKQLIRELKTRGFIEECKEGGKNSWRTTVKGNVFCIAKFLKPLKKKKP</sequence>
<dbReference type="AlphaFoldDB" id="A0A0C2QXI4"/>
<name>A0A0C2QXI4_9RICK</name>
<dbReference type="Gene3D" id="1.10.10.10">
    <property type="entry name" value="Winged helix-like DNA-binding domain superfamily/Winged helix DNA-binding domain"/>
    <property type="match status" value="1"/>
</dbReference>